<feature type="coiled-coil region" evidence="1">
    <location>
        <begin position="63"/>
        <end position="90"/>
    </location>
</feature>
<sequence>MKQENRLTQVYSSGVATGLNLEHNYSVVLSFKNQDIQKLIYSLKSVQTELTQLQNIHQECGNATIATRQLNAAQDEVQALKAKITTFEAQVRD</sequence>
<protein>
    <submittedName>
        <fullName evidence="2">Uncharacterized protein</fullName>
    </submittedName>
</protein>
<name>A0ABN7P485_TIMPD</name>
<dbReference type="Proteomes" id="UP001153148">
    <property type="component" value="Unassembled WGS sequence"/>
</dbReference>
<keyword evidence="3" id="KW-1185">Reference proteome</keyword>
<evidence type="ECO:0000313" key="3">
    <source>
        <dbReference type="Proteomes" id="UP001153148"/>
    </source>
</evidence>
<proteinExistence type="predicted"/>
<accession>A0ABN7P485</accession>
<evidence type="ECO:0000256" key="1">
    <source>
        <dbReference type="SAM" id="Coils"/>
    </source>
</evidence>
<keyword evidence="1" id="KW-0175">Coiled coil</keyword>
<dbReference type="EMBL" id="CAJPIN010013252">
    <property type="protein sequence ID" value="CAG2060701.1"/>
    <property type="molecule type" value="Genomic_DNA"/>
</dbReference>
<evidence type="ECO:0000313" key="2">
    <source>
        <dbReference type="EMBL" id="CAG2060701.1"/>
    </source>
</evidence>
<gene>
    <name evidence="2" type="ORF">TPAB3V08_LOCUS7657</name>
</gene>
<feature type="non-terminal residue" evidence="2">
    <location>
        <position position="93"/>
    </location>
</feature>
<comment type="caution">
    <text evidence="2">The sequence shown here is derived from an EMBL/GenBank/DDBJ whole genome shotgun (WGS) entry which is preliminary data.</text>
</comment>
<organism evidence="2 3">
    <name type="scientific">Timema podura</name>
    <name type="common">Walking stick</name>
    <dbReference type="NCBI Taxonomy" id="61482"/>
    <lineage>
        <taxon>Eukaryota</taxon>
        <taxon>Metazoa</taxon>
        <taxon>Ecdysozoa</taxon>
        <taxon>Arthropoda</taxon>
        <taxon>Hexapoda</taxon>
        <taxon>Insecta</taxon>
        <taxon>Pterygota</taxon>
        <taxon>Neoptera</taxon>
        <taxon>Polyneoptera</taxon>
        <taxon>Phasmatodea</taxon>
        <taxon>Timematodea</taxon>
        <taxon>Timematoidea</taxon>
        <taxon>Timematidae</taxon>
        <taxon>Timema</taxon>
    </lineage>
</organism>
<reference evidence="2" key="1">
    <citation type="submission" date="2021-03" db="EMBL/GenBank/DDBJ databases">
        <authorList>
            <person name="Tran Van P."/>
        </authorList>
    </citation>
    <scope>NUCLEOTIDE SEQUENCE</scope>
</reference>